<feature type="domain" description="SnoaL-like" evidence="1">
    <location>
        <begin position="17"/>
        <end position="124"/>
    </location>
</feature>
<organism evidence="2 3">
    <name type="scientific">Gordonia paraffinivorans</name>
    <dbReference type="NCBI Taxonomy" id="175628"/>
    <lineage>
        <taxon>Bacteria</taxon>
        <taxon>Bacillati</taxon>
        <taxon>Actinomycetota</taxon>
        <taxon>Actinomycetes</taxon>
        <taxon>Mycobacteriales</taxon>
        <taxon>Gordoniaceae</taxon>
        <taxon>Gordonia</taxon>
    </lineage>
</organism>
<dbReference type="Proteomes" id="UP000360750">
    <property type="component" value="Unassembled WGS sequence"/>
</dbReference>
<protein>
    <recommendedName>
        <fullName evidence="1">SnoaL-like domain-containing protein</fullName>
    </recommendedName>
</protein>
<dbReference type="Gene3D" id="3.10.450.50">
    <property type="match status" value="1"/>
</dbReference>
<comment type="caution">
    <text evidence="2">The sequence shown here is derived from an EMBL/GenBank/DDBJ whole genome shotgun (WGS) entry which is preliminary data.</text>
</comment>
<name>A0ABD7V5W4_9ACTN</name>
<evidence type="ECO:0000313" key="3">
    <source>
        <dbReference type="Proteomes" id="UP000360750"/>
    </source>
</evidence>
<reference evidence="2 3" key="1">
    <citation type="submission" date="2019-02" db="EMBL/GenBank/DDBJ databases">
        <authorList>
            <consortium name="Pathogen Informatics"/>
        </authorList>
    </citation>
    <scope>NUCLEOTIDE SEQUENCE [LARGE SCALE GENOMIC DNA]</scope>
    <source>
        <strain evidence="2 3">3012STDY6756503</strain>
    </source>
</reference>
<dbReference type="InterPro" id="IPR037401">
    <property type="entry name" value="SnoaL-like"/>
</dbReference>
<dbReference type="SUPFAM" id="SSF54427">
    <property type="entry name" value="NTF2-like"/>
    <property type="match status" value="1"/>
</dbReference>
<dbReference type="GeneID" id="60751193"/>
<dbReference type="AlphaFoldDB" id="A0ABD7V5W4"/>
<proteinExistence type="predicted"/>
<evidence type="ECO:0000313" key="2">
    <source>
        <dbReference type="EMBL" id="VFA89645.1"/>
    </source>
</evidence>
<dbReference type="EMBL" id="CAACYD010000007">
    <property type="protein sequence ID" value="VFA89645.1"/>
    <property type="molecule type" value="Genomic_DNA"/>
</dbReference>
<dbReference type="InterPro" id="IPR032710">
    <property type="entry name" value="NTF2-like_dom_sf"/>
</dbReference>
<dbReference type="RefSeq" id="WP_131734862.1">
    <property type="nucleotide sequence ID" value="NZ_CAACYD010000007.1"/>
</dbReference>
<gene>
    <name evidence="2" type="ORF">NCTC8139_03213</name>
</gene>
<sequence>MTNTWTREELENAYQSWFTAINRAGSGEGSWKDFIDLFTDDVVYVEQMAGELKGKDAVWAWAEPSLAQFPGDHTVAFPERWHVIDEVNGVIVTALEDVMKDPGDGSRFAAPHITVLTYAGNGKFSREEDVYDVTSFLELIKSWGRRAMELGTLDEAQRAWFAQVYPETVPA</sequence>
<evidence type="ECO:0000259" key="1">
    <source>
        <dbReference type="Pfam" id="PF12680"/>
    </source>
</evidence>
<accession>A0ABD7V5W4</accession>
<dbReference type="Pfam" id="PF12680">
    <property type="entry name" value="SnoaL_2"/>
    <property type="match status" value="1"/>
</dbReference>